<keyword evidence="4" id="KW-0050">Antiport</keyword>
<feature type="transmembrane region" description="Helical" evidence="14">
    <location>
        <begin position="116"/>
        <end position="137"/>
    </location>
</feature>
<feature type="transmembrane region" description="Helical" evidence="14">
    <location>
        <begin position="6"/>
        <end position="24"/>
    </location>
</feature>
<dbReference type="GO" id="GO:1902600">
    <property type="term" value="P:proton transmembrane transport"/>
    <property type="evidence" value="ECO:0007669"/>
    <property type="project" value="InterPro"/>
</dbReference>
<keyword evidence="7" id="KW-0633">Potassium transport</keyword>
<feature type="transmembrane region" description="Helical" evidence="14">
    <location>
        <begin position="88"/>
        <end position="110"/>
    </location>
</feature>
<dbReference type="GO" id="GO:0015297">
    <property type="term" value="F:antiporter activity"/>
    <property type="evidence" value="ECO:0007669"/>
    <property type="project" value="UniProtKB-KW"/>
</dbReference>
<feature type="transmembrane region" description="Helical" evidence="14">
    <location>
        <begin position="189"/>
        <end position="207"/>
    </location>
</feature>
<dbReference type="GO" id="GO:0008324">
    <property type="term" value="F:monoatomic cation transmembrane transporter activity"/>
    <property type="evidence" value="ECO:0007669"/>
    <property type="project" value="InterPro"/>
</dbReference>
<reference evidence="16 17" key="1">
    <citation type="submission" date="2019-08" db="EMBL/GenBank/DDBJ databases">
        <authorList>
            <person name="Peeters C."/>
        </authorList>
    </citation>
    <scope>NUCLEOTIDE SEQUENCE [LARGE SCALE GENOMIC DNA]</scope>
    <source>
        <strain evidence="16 17">LMG 31121</strain>
    </source>
</reference>
<dbReference type="InterPro" id="IPR006153">
    <property type="entry name" value="Cation/H_exchanger_TM"/>
</dbReference>
<evidence type="ECO:0000256" key="8">
    <source>
        <dbReference type="ARBA" id="ARBA00022692"/>
    </source>
</evidence>
<keyword evidence="12 14" id="KW-0472">Membrane</keyword>
<dbReference type="InterPro" id="IPR038770">
    <property type="entry name" value="Na+/solute_symporter_sf"/>
</dbReference>
<feature type="compositionally biased region" description="Low complexity" evidence="13">
    <location>
        <begin position="616"/>
        <end position="626"/>
    </location>
</feature>
<dbReference type="PANTHER" id="PTHR46157:SF3">
    <property type="entry name" value="GLUTATHIONE-REGULATED POTASSIUM-EFFLUX SYSTEM PROTEIN KEFC"/>
    <property type="match status" value="1"/>
</dbReference>
<dbReference type="PROSITE" id="PS51201">
    <property type="entry name" value="RCK_N"/>
    <property type="match status" value="1"/>
</dbReference>
<proteinExistence type="inferred from homology"/>
<feature type="transmembrane region" description="Helical" evidence="14">
    <location>
        <begin position="300"/>
        <end position="319"/>
    </location>
</feature>
<dbReference type="Gene3D" id="1.20.1530.20">
    <property type="match status" value="1"/>
</dbReference>
<evidence type="ECO:0000256" key="14">
    <source>
        <dbReference type="SAM" id="Phobius"/>
    </source>
</evidence>
<dbReference type="EMBL" id="CABPSR010000003">
    <property type="protein sequence ID" value="VVE79031.1"/>
    <property type="molecule type" value="Genomic_DNA"/>
</dbReference>
<feature type="transmembrane region" description="Helical" evidence="14">
    <location>
        <begin position="362"/>
        <end position="386"/>
    </location>
</feature>
<evidence type="ECO:0000256" key="13">
    <source>
        <dbReference type="SAM" id="MobiDB-lite"/>
    </source>
</evidence>
<evidence type="ECO:0000256" key="2">
    <source>
        <dbReference type="ARBA" id="ARBA00005551"/>
    </source>
</evidence>
<dbReference type="InterPro" id="IPR036291">
    <property type="entry name" value="NAD(P)-bd_dom_sf"/>
</dbReference>
<evidence type="ECO:0000256" key="10">
    <source>
        <dbReference type="ARBA" id="ARBA00022989"/>
    </source>
</evidence>
<dbReference type="NCBIfam" id="TIGR00932">
    <property type="entry name" value="2a37"/>
    <property type="match status" value="1"/>
</dbReference>
<dbReference type="InterPro" id="IPR004771">
    <property type="entry name" value="K/H_exchanger"/>
</dbReference>
<feature type="region of interest" description="Disordered" evidence="13">
    <location>
        <begin position="592"/>
        <end position="641"/>
    </location>
</feature>
<dbReference type="PANTHER" id="PTHR46157">
    <property type="entry name" value="K(+) EFFLUX ANTIPORTER 3, CHLOROPLASTIC"/>
    <property type="match status" value="1"/>
</dbReference>
<evidence type="ECO:0000259" key="15">
    <source>
        <dbReference type="PROSITE" id="PS51201"/>
    </source>
</evidence>
<evidence type="ECO:0000313" key="16">
    <source>
        <dbReference type="EMBL" id="VVE79031.1"/>
    </source>
</evidence>
<dbReference type="Proteomes" id="UP000335538">
    <property type="component" value="Unassembled WGS sequence"/>
</dbReference>
<feature type="domain" description="RCK N-terminal" evidence="15">
    <location>
        <begin position="405"/>
        <end position="524"/>
    </location>
</feature>
<keyword evidence="6" id="KW-0997">Cell inner membrane</keyword>
<dbReference type="NCBIfam" id="NF002924">
    <property type="entry name" value="PRK03562.1"/>
    <property type="match status" value="1"/>
</dbReference>
<organism evidence="16 17">
    <name type="scientific">Pandoraea sputorum</name>
    <dbReference type="NCBI Taxonomy" id="93222"/>
    <lineage>
        <taxon>Bacteria</taxon>
        <taxon>Pseudomonadati</taxon>
        <taxon>Pseudomonadota</taxon>
        <taxon>Betaproteobacteria</taxon>
        <taxon>Burkholderiales</taxon>
        <taxon>Burkholderiaceae</taxon>
        <taxon>Pandoraea</taxon>
    </lineage>
</organism>
<comment type="subcellular location">
    <subcellularLocation>
        <location evidence="1">Cell inner membrane</location>
        <topology evidence="1">Multi-pass membrane protein</topology>
    </subcellularLocation>
</comment>
<dbReference type="GO" id="GO:0005886">
    <property type="term" value="C:plasma membrane"/>
    <property type="evidence" value="ECO:0007669"/>
    <property type="project" value="UniProtKB-SubCell"/>
</dbReference>
<evidence type="ECO:0000256" key="5">
    <source>
        <dbReference type="ARBA" id="ARBA00022475"/>
    </source>
</evidence>
<dbReference type="Pfam" id="PF00999">
    <property type="entry name" value="Na_H_Exchanger"/>
    <property type="match status" value="1"/>
</dbReference>
<protein>
    <submittedName>
        <fullName evidence="16">Glutathione-regulated potassium-efflux system protein KefC</fullName>
    </submittedName>
</protein>
<feature type="transmembrane region" description="Helical" evidence="14">
    <location>
        <begin position="149"/>
        <end position="169"/>
    </location>
</feature>
<dbReference type="InterPro" id="IPR003148">
    <property type="entry name" value="RCK_N"/>
</dbReference>
<evidence type="ECO:0000256" key="12">
    <source>
        <dbReference type="ARBA" id="ARBA00023136"/>
    </source>
</evidence>
<dbReference type="Gene3D" id="3.40.50.720">
    <property type="entry name" value="NAD(P)-binding Rossmann-like Domain"/>
    <property type="match status" value="1"/>
</dbReference>
<evidence type="ECO:0000256" key="7">
    <source>
        <dbReference type="ARBA" id="ARBA00022538"/>
    </source>
</evidence>
<dbReference type="RefSeq" id="WP_224796573.1">
    <property type="nucleotide sequence ID" value="NZ_CABPSR010000003.1"/>
</dbReference>
<keyword evidence="5" id="KW-1003">Cell membrane</keyword>
<dbReference type="FunFam" id="1.20.1530.20:FF:000001">
    <property type="entry name" value="Glutathione-regulated potassium-efflux system protein KefB"/>
    <property type="match status" value="1"/>
</dbReference>
<dbReference type="GO" id="GO:0006813">
    <property type="term" value="P:potassium ion transport"/>
    <property type="evidence" value="ECO:0007669"/>
    <property type="project" value="UniProtKB-KW"/>
</dbReference>
<comment type="similarity">
    <text evidence="2">Belongs to the monovalent cation:proton antiporter 2 (CPA2) transporter (TC 2.A.37) family.</text>
</comment>
<sequence>MEHVPSWLLASLIYLAAAVIVVPLSRALGLGAIIGYLAAGIAIGPWGLGLVSRVEDVLHFAEFGVVLMLFLVGLELEPRRLWSLRRPIFGWGSAQVIGCAVLLFAAGVAVGAPWRIALVAALGLALSSTAIALQVMAERNMLATASGQAGFSILLFQDVAAIPILALLPLLADSVDSHALTGTERALEALKIVGVIAAIILGGRLALRPLLRWIANSKTPEIFTAAALLLVVAIATLMQLVGLSMALGAFLAGVLLAESEYRRELETDIEPFKGLLLGLFFIAVGMSIDFGVLMAQPLRMLAVVIGFMALKGLAIYSLSRLMQLPYQERPIFTLLLAQGGEFAFVVFQSAGPQVLPPAVSSFLIGAVALSMLLSPLLLVAIDKWLLPRYSVKGSPRMEEISEPQSANVVICGFGRYGQIVGRTLIPQGVSVTVLDHDPDTIESLRQFGFRVFYGDATRLDLLRIAGVANARAVVIAVDDIDQSLEIADLMREHFPDVPVIARARNVGHLFQLRERGVKHVEREVFESSLRSARSVLETLGWPASEAREATMAFRRANLQLTDEMYPSYQDRNKMIATAKEGRRQFEEQMARERATRRAQRQVTFGWDGDSAPEKTPAPASADASTSQEKTATSRAGDKPHA</sequence>
<feature type="transmembrane region" description="Helical" evidence="14">
    <location>
        <begin position="331"/>
        <end position="350"/>
    </location>
</feature>
<dbReference type="FunFam" id="3.40.50.720:FF:000036">
    <property type="entry name" value="Glutathione-regulated potassium-efflux system protein KefB"/>
    <property type="match status" value="1"/>
</dbReference>
<keyword evidence="10 14" id="KW-1133">Transmembrane helix</keyword>
<evidence type="ECO:0000256" key="3">
    <source>
        <dbReference type="ARBA" id="ARBA00022448"/>
    </source>
</evidence>
<accession>A0A5E5AYS5</accession>
<dbReference type="AlphaFoldDB" id="A0A5E5AYS5"/>
<dbReference type="Pfam" id="PF02254">
    <property type="entry name" value="TrkA_N"/>
    <property type="match status" value="1"/>
</dbReference>
<keyword evidence="9" id="KW-0630">Potassium</keyword>
<evidence type="ECO:0000256" key="6">
    <source>
        <dbReference type="ARBA" id="ARBA00022519"/>
    </source>
</evidence>
<evidence type="ECO:0000256" key="1">
    <source>
        <dbReference type="ARBA" id="ARBA00004429"/>
    </source>
</evidence>
<evidence type="ECO:0000256" key="11">
    <source>
        <dbReference type="ARBA" id="ARBA00023065"/>
    </source>
</evidence>
<evidence type="ECO:0000256" key="4">
    <source>
        <dbReference type="ARBA" id="ARBA00022449"/>
    </source>
</evidence>
<feature type="transmembrane region" description="Helical" evidence="14">
    <location>
        <begin position="31"/>
        <end position="51"/>
    </location>
</feature>
<feature type="transmembrane region" description="Helical" evidence="14">
    <location>
        <begin position="219"/>
        <end position="237"/>
    </location>
</feature>
<evidence type="ECO:0000313" key="17">
    <source>
        <dbReference type="Proteomes" id="UP000335538"/>
    </source>
</evidence>
<keyword evidence="3" id="KW-0813">Transport</keyword>
<keyword evidence="11" id="KW-0406">Ion transport</keyword>
<feature type="transmembrane region" description="Helical" evidence="14">
    <location>
        <begin position="274"/>
        <end position="294"/>
    </location>
</feature>
<dbReference type="SUPFAM" id="SSF51735">
    <property type="entry name" value="NAD(P)-binding Rossmann-fold domains"/>
    <property type="match status" value="1"/>
</dbReference>
<keyword evidence="8 14" id="KW-0812">Transmembrane</keyword>
<name>A0A5E5AYS5_9BURK</name>
<feature type="transmembrane region" description="Helical" evidence="14">
    <location>
        <begin position="57"/>
        <end position="76"/>
    </location>
</feature>
<gene>
    <name evidence="16" type="ORF">PSP31121_01966</name>
</gene>
<evidence type="ECO:0000256" key="9">
    <source>
        <dbReference type="ARBA" id="ARBA00022958"/>
    </source>
</evidence>